<dbReference type="VEuPathDB" id="TrichDB:TVAG_324230"/>
<dbReference type="STRING" id="5722.A2FT91"/>
<sequence length="506" mass="57940">MDQVQQTVGNYRLLQTLGSGTTGKVKLAERIDDREKFAIKIVKKAFFDAKPDIQRKIRREIALMRFLDHPHLLKLEEVCESPRHLYIVMEYAPNGELFDFLVSRRSISPERALKFFHQIIYGLEYLHVHGFCHRDLKPENILLDGANQIKIGDFGFARWMRSNVAETSCGSPHYAAPEVIKGLRYDGRCADIWSSGVILYALLCGKLPFDDSSVRNLLAKVKAGNFYMPDFDKPIQDLISRMLTVDPSQRITISQIKQHPAFRLYHPEEYIFPTPIPLPFLPEPMDLSTVDESAFKILLQIGFNSVEDIKNELTSTSHNMAKVFYNMLMNTVSLKSLPWNQLHDTIEMAQPASENYIVSPQTSFGGNMLQVNDPFHRAPKLHQMASTPEVYSLAERTIGWTANDLPQDSNAPVEEQDFTLEIRIEEFMTIAQKVMSNFGYEYFHPDDVQLICKKESPETYIFFNGLCSRENQIEINMSRTMGTEGEFQDIVNALSDSLRALMDGEM</sequence>
<name>A2FT91_TRIV3</name>
<keyword evidence="4 8" id="KW-0418">Kinase</keyword>
<dbReference type="InterPro" id="IPR017441">
    <property type="entry name" value="Protein_kinase_ATP_BS"/>
</dbReference>
<evidence type="ECO:0000256" key="5">
    <source>
        <dbReference type="ARBA" id="ARBA00022840"/>
    </source>
</evidence>
<dbReference type="FunFam" id="1.10.510.10:FF:000777">
    <property type="entry name" value="CAMK family protein kinase"/>
    <property type="match status" value="1"/>
</dbReference>
<evidence type="ECO:0000259" key="7">
    <source>
        <dbReference type="PROSITE" id="PS50011"/>
    </source>
</evidence>
<dbReference type="VEuPathDB" id="TrichDB:TVAGG3_1051540"/>
<dbReference type="PANTHER" id="PTHR24346:SF82">
    <property type="entry name" value="KP78A-RELATED"/>
    <property type="match status" value="1"/>
</dbReference>
<evidence type="ECO:0000313" key="9">
    <source>
        <dbReference type="Proteomes" id="UP000001542"/>
    </source>
</evidence>
<dbReference type="EMBL" id="DS114005">
    <property type="protein sequence ID" value="EAX91875.1"/>
    <property type="molecule type" value="Genomic_DNA"/>
</dbReference>
<reference evidence="8" key="1">
    <citation type="submission" date="2006-10" db="EMBL/GenBank/DDBJ databases">
        <authorList>
            <person name="Amadeo P."/>
            <person name="Zhao Q."/>
            <person name="Wortman J."/>
            <person name="Fraser-Liggett C."/>
            <person name="Carlton J."/>
        </authorList>
    </citation>
    <scope>NUCLEOTIDE SEQUENCE</scope>
    <source>
        <strain evidence="8">G3</strain>
    </source>
</reference>
<proteinExistence type="predicted"/>
<dbReference type="FunCoup" id="A2FT91">
    <property type="interactions" value="744"/>
</dbReference>
<evidence type="ECO:0000256" key="2">
    <source>
        <dbReference type="ARBA" id="ARBA00022679"/>
    </source>
</evidence>
<evidence type="ECO:0000256" key="4">
    <source>
        <dbReference type="ARBA" id="ARBA00022777"/>
    </source>
</evidence>
<accession>A2FT91</accession>
<dbReference type="GO" id="GO:0004674">
    <property type="term" value="F:protein serine/threonine kinase activity"/>
    <property type="evidence" value="ECO:0000318"/>
    <property type="project" value="GO_Central"/>
</dbReference>
<keyword evidence="5 6" id="KW-0067">ATP-binding</keyword>
<protein>
    <submittedName>
        <fullName evidence="8">CAMK family protein kinase</fullName>
    </submittedName>
</protein>
<dbReference type="Pfam" id="PF00069">
    <property type="entry name" value="Pkinase"/>
    <property type="match status" value="1"/>
</dbReference>
<evidence type="ECO:0000256" key="1">
    <source>
        <dbReference type="ARBA" id="ARBA00022527"/>
    </source>
</evidence>
<dbReference type="PANTHER" id="PTHR24346">
    <property type="entry name" value="MAP/MICROTUBULE AFFINITY-REGULATING KINASE"/>
    <property type="match status" value="1"/>
</dbReference>
<gene>
    <name evidence="8" type="ORF">TVAG_324230</name>
</gene>
<keyword evidence="1" id="KW-0723">Serine/threonine-protein kinase</keyword>
<dbReference type="eggNOG" id="KOG0588">
    <property type="taxonomic scope" value="Eukaryota"/>
</dbReference>
<organism evidence="8 9">
    <name type="scientific">Trichomonas vaginalis (strain ATCC PRA-98 / G3)</name>
    <dbReference type="NCBI Taxonomy" id="412133"/>
    <lineage>
        <taxon>Eukaryota</taxon>
        <taxon>Metamonada</taxon>
        <taxon>Parabasalia</taxon>
        <taxon>Trichomonadida</taxon>
        <taxon>Trichomonadidae</taxon>
        <taxon>Trichomonas</taxon>
    </lineage>
</organism>
<dbReference type="InParanoid" id="A2FT91"/>
<dbReference type="GO" id="GO:0005524">
    <property type="term" value="F:ATP binding"/>
    <property type="evidence" value="ECO:0007669"/>
    <property type="project" value="UniProtKB-UniRule"/>
</dbReference>
<dbReference type="InterPro" id="IPR011009">
    <property type="entry name" value="Kinase-like_dom_sf"/>
</dbReference>
<keyword evidence="2" id="KW-0808">Transferase</keyword>
<dbReference type="FunFam" id="3.30.200.20:FF:000003">
    <property type="entry name" value="Non-specific serine/threonine protein kinase"/>
    <property type="match status" value="1"/>
</dbReference>
<dbReference type="PROSITE" id="PS00108">
    <property type="entry name" value="PROTEIN_KINASE_ST"/>
    <property type="match status" value="1"/>
</dbReference>
<evidence type="ECO:0000256" key="6">
    <source>
        <dbReference type="PROSITE-ProRule" id="PRU10141"/>
    </source>
</evidence>
<dbReference type="Proteomes" id="UP000001542">
    <property type="component" value="Unassembled WGS sequence"/>
</dbReference>
<dbReference type="SUPFAM" id="SSF56112">
    <property type="entry name" value="Protein kinase-like (PK-like)"/>
    <property type="match status" value="1"/>
</dbReference>
<dbReference type="SMART" id="SM00220">
    <property type="entry name" value="S_TKc"/>
    <property type="match status" value="1"/>
</dbReference>
<dbReference type="OMA" id="DHNICIS"/>
<dbReference type="SMR" id="A2FT91"/>
<feature type="binding site" evidence="6">
    <location>
        <position position="44"/>
    </location>
    <ligand>
        <name>ATP</name>
        <dbReference type="ChEBI" id="CHEBI:30616"/>
    </ligand>
</feature>
<evidence type="ECO:0000313" key="8">
    <source>
        <dbReference type="EMBL" id="EAX91875.1"/>
    </source>
</evidence>
<dbReference type="Gene3D" id="1.10.510.10">
    <property type="entry name" value="Transferase(Phosphotransferase) domain 1"/>
    <property type="match status" value="1"/>
</dbReference>
<dbReference type="AlphaFoldDB" id="A2FT91"/>
<evidence type="ECO:0000256" key="3">
    <source>
        <dbReference type="ARBA" id="ARBA00022741"/>
    </source>
</evidence>
<keyword evidence="3 6" id="KW-0547">Nucleotide-binding</keyword>
<keyword evidence="9" id="KW-1185">Reference proteome</keyword>
<feature type="domain" description="Protein kinase" evidence="7">
    <location>
        <begin position="11"/>
        <end position="262"/>
    </location>
</feature>
<dbReference type="InterPro" id="IPR000719">
    <property type="entry name" value="Prot_kinase_dom"/>
</dbReference>
<dbReference type="PROSITE" id="PS00107">
    <property type="entry name" value="PROTEIN_KINASE_ATP"/>
    <property type="match status" value="1"/>
</dbReference>
<reference evidence="8" key="2">
    <citation type="journal article" date="2007" name="Science">
        <title>Draft genome sequence of the sexually transmitted pathogen Trichomonas vaginalis.</title>
        <authorList>
            <person name="Carlton J.M."/>
            <person name="Hirt R.P."/>
            <person name="Silva J.C."/>
            <person name="Delcher A.L."/>
            <person name="Schatz M."/>
            <person name="Zhao Q."/>
            <person name="Wortman J.R."/>
            <person name="Bidwell S.L."/>
            <person name="Alsmark U.C.M."/>
            <person name="Besteiro S."/>
            <person name="Sicheritz-Ponten T."/>
            <person name="Noel C.J."/>
            <person name="Dacks J.B."/>
            <person name="Foster P.G."/>
            <person name="Simillion C."/>
            <person name="Van de Peer Y."/>
            <person name="Miranda-Saavedra D."/>
            <person name="Barton G.J."/>
            <person name="Westrop G.D."/>
            <person name="Mueller S."/>
            <person name="Dessi D."/>
            <person name="Fiori P.L."/>
            <person name="Ren Q."/>
            <person name="Paulsen I."/>
            <person name="Zhang H."/>
            <person name="Bastida-Corcuera F.D."/>
            <person name="Simoes-Barbosa A."/>
            <person name="Brown M.T."/>
            <person name="Hayes R.D."/>
            <person name="Mukherjee M."/>
            <person name="Okumura C.Y."/>
            <person name="Schneider R."/>
            <person name="Smith A.J."/>
            <person name="Vanacova S."/>
            <person name="Villalvazo M."/>
            <person name="Haas B.J."/>
            <person name="Pertea M."/>
            <person name="Feldblyum T.V."/>
            <person name="Utterback T.R."/>
            <person name="Shu C.L."/>
            <person name="Osoegawa K."/>
            <person name="de Jong P.J."/>
            <person name="Hrdy I."/>
            <person name="Horvathova L."/>
            <person name="Zubacova Z."/>
            <person name="Dolezal P."/>
            <person name="Malik S.B."/>
            <person name="Logsdon J.M. Jr."/>
            <person name="Henze K."/>
            <person name="Gupta A."/>
            <person name="Wang C.C."/>
            <person name="Dunne R.L."/>
            <person name="Upcroft J.A."/>
            <person name="Upcroft P."/>
            <person name="White O."/>
            <person name="Salzberg S.L."/>
            <person name="Tang P."/>
            <person name="Chiu C.-H."/>
            <person name="Lee Y.-S."/>
            <person name="Embley T.M."/>
            <person name="Coombs G.H."/>
            <person name="Mottram J.C."/>
            <person name="Tachezy J."/>
            <person name="Fraser-Liggett C.M."/>
            <person name="Johnson P.J."/>
        </authorList>
    </citation>
    <scope>NUCLEOTIDE SEQUENCE [LARGE SCALE GENOMIC DNA]</scope>
    <source>
        <strain evidence="8">G3</strain>
    </source>
</reference>
<dbReference type="PROSITE" id="PS50011">
    <property type="entry name" value="PROTEIN_KINASE_DOM"/>
    <property type="match status" value="1"/>
</dbReference>
<dbReference type="InterPro" id="IPR008271">
    <property type="entry name" value="Ser/Thr_kinase_AS"/>
</dbReference>